<sequence length="376" mass="42144">MQFMIISVPEGEQVASLSHSLNADELLIGQSESCQIRLPDRQNRVADQHARLTREDSLWYVENLSDLPLHINQVEVPVQARQRLLLSDGDILSCGDYQLAASDFSPWLGATGLLDTPVLAATEDQAPEQYELTPTSNGEENEEALDDPFARKPASVDSQTEAGNVDVAMAGADRPLVDLATATSLNPAPEKKPLIDVLSEPDDLDNDWSIHRGLWYGKITQPQEPDESCFYPQDSHPVLTQIPRIYSPSPGSGEHATASPDTPATQQRSICKAMLSALDQAIEDFCPDHLAEQFRQSVTSSSPVTDTHRTSRIRQHFRWQPDEPSDASSNVDFLPNYQHYYQQLMVSKRYRLLFLQRFRQALKEQEQLFRSNDDGT</sequence>
<dbReference type="RefSeq" id="WP_354010426.1">
    <property type="nucleotide sequence ID" value="NZ_JBEWTA010000001.1"/>
</dbReference>
<organism evidence="3 4">
    <name type="scientific">Endozoicomonas lisbonensis</name>
    <dbReference type="NCBI Taxonomy" id="3120522"/>
    <lineage>
        <taxon>Bacteria</taxon>
        <taxon>Pseudomonadati</taxon>
        <taxon>Pseudomonadota</taxon>
        <taxon>Gammaproteobacteria</taxon>
        <taxon>Oceanospirillales</taxon>
        <taxon>Endozoicomonadaceae</taxon>
        <taxon>Endozoicomonas</taxon>
    </lineage>
</organism>
<evidence type="ECO:0000259" key="2">
    <source>
        <dbReference type="PROSITE" id="PS50006"/>
    </source>
</evidence>
<dbReference type="InterPro" id="IPR000253">
    <property type="entry name" value="FHA_dom"/>
</dbReference>
<evidence type="ECO:0000313" key="3">
    <source>
        <dbReference type="EMBL" id="MET4756064.1"/>
    </source>
</evidence>
<dbReference type="SUPFAM" id="SSF49879">
    <property type="entry name" value="SMAD/FHA domain"/>
    <property type="match status" value="1"/>
</dbReference>
<comment type="caution">
    <text evidence="3">The sequence shown here is derived from an EMBL/GenBank/DDBJ whole genome shotgun (WGS) entry which is preliminary data.</text>
</comment>
<dbReference type="PROSITE" id="PS50006">
    <property type="entry name" value="FHA_DOMAIN"/>
    <property type="match status" value="1"/>
</dbReference>
<dbReference type="EMBL" id="JBEWTB010000002">
    <property type="protein sequence ID" value="MET4756064.1"/>
    <property type="molecule type" value="Genomic_DNA"/>
</dbReference>
<keyword evidence="4" id="KW-1185">Reference proteome</keyword>
<dbReference type="Pfam" id="PF00498">
    <property type="entry name" value="FHA"/>
    <property type="match status" value="1"/>
</dbReference>
<evidence type="ECO:0000256" key="1">
    <source>
        <dbReference type="SAM" id="MobiDB-lite"/>
    </source>
</evidence>
<reference evidence="3 4" key="1">
    <citation type="submission" date="2024-06" db="EMBL/GenBank/DDBJ databases">
        <title>Genomic Encyclopedia of Type Strains, Phase V (KMG-V): Genome sequencing to study the core and pangenomes of soil and plant-associated prokaryotes.</title>
        <authorList>
            <person name="Whitman W."/>
        </authorList>
    </citation>
    <scope>NUCLEOTIDE SEQUENCE [LARGE SCALE GENOMIC DNA]</scope>
    <source>
        <strain evidence="3 4">NE40</strain>
    </source>
</reference>
<dbReference type="InterPro" id="IPR008984">
    <property type="entry name" value="SMAD_FHA_dom_sf"/>
</dbReference>
<dbReference type="CDD" id="cd00060">
    <property type="entry name" value="FHA"/>
    <property type="match status" value="1"/>
</dbReference>
<gene>
    <name evidence="3" type="ORF">V5J35_001256</name>
</gene>
<name>A0ABV2SFA8_9GAMM</name>
<dbReference type="Gene3D" id="2.60.200.20">
    <property type="match status" value="1"/>
</dbReference>
<feature type="region of interest" description="Disordered" evidence="1">
    <location>
        <begin position="129"/>
        <end position="160"/>
    </location>
</feature>
<dbReference type="Proteomes" id="UP001549366">
    <property type="component" value="Unassembled WGS sequence"/>
</dbReference>
<feature type="domain" description="FHA" evidence="2">
    <location>
        <begin position="26"/>
        <end position="76"/>
    </location>
</feature>
<evidence type="ECO:0000313" key="4">
    <source>
        <dbReference type="Proteomes" id="UP001549366"/>
    </source>
</evidence>
<protein>
    <submittedName>
        <fullName evidence="3">Component of type VI protein secretion system</fullName>
    </submittedName>
</protein>
<proteinExistence type="predicted"/>
<accession>A0ABV2SFA8</accession>